<evidence type="ECO:0000313" key="3">
    <source>
        <dbReference type="EMBL" id="GAA5502785.1"/>
    </source>
</evidence>
<evidence type="ECO:0000313" key="4">
    <source>
        <dbReference type="Proteomes" id="UP001458946"/>
    </source>
</evidence>
<dbReference type="PANTHER" id="PTHR42834:SF1">
    <property type="entry name" value="ENDONUCLEASE_EXONUCLEASE_PHOSPHATASE FAMILY PROTEIN (AFU_ORTHOLOGUE AFUA_3G09210)"/>
    <property type="match status" value="1"/>
</dbReference>
<evidence type="ECO:0000256" key="1">
    <source>
        <dbReference type="SAM" id="SignalP"/>
    </source>
</evidence>
<feature type="signal peptide" evidence="1">
    <location>
        <begin position="1"/>
        <end position="23"/>
    </location>
</feature>
<dbReference type="PROSITE" id="PS51257">
    <property type="entry name" value="PROKAR_LIPOPROTEIN"/>
    <property type="match status" value="1"/>
</dbReference>
<dbReference type="PROSITE" id="PS51841">
    <property type="entry name" value="LTD"/>
    <property type="match status" value="1"/>
</dbReference>
<dbReference type="PANTHER" id="PTHR42834">
    <property type="entry name" value="ENDONUCLEASE/EXONUCLEASE/PHOSPHATASE FAMILY PROTEIN (AFU_ORTHOLOGUE AFUA_3G09210)"/>
    <property type="match status" value="1"/>
</dbReference>
<reference evidence="3 4" key="1">
    <citation type="submission" date="2024-02" db="EMBL/GenBank/DDBJ databases">
        <title>Deinococcus xinjiangensis NBRC 107630.</title>
        <authorList>
            <person name="Ichikawa N."/>
            <person name="Katano-Makiyama Y."/>
            <person name="Hidaka K."/>
        </authorList>
    </citation>
    <scope>NUCLEOTIDE SEQUENCE [LARGE SCALE GENOMIC DNA]</scope>
    <source>
        <strain evidence="3 4">NBRC 107630</strain>
    </source>
</reference>
<feature type="chain" id="PRO_5046416992" description="LTD domain-containing protein" evidence="1">
    <location>
        <begin position="24"/>
        <end position="1162"/>
    </location>
</feature>
<dbReference type="InterPro" id="IPR047971">
    <property type="entry name" value="ExeM-like"/>
</dbReference>
<dbReference type="InterPro" id="IPR036415">
    <property type="entry name" value="Lamin_tail_dom_sf"/>
</dbReference>
<evidence type="ECO:0000259" key="2">
    <source>
        <dbReference type="PROSITE" id="PS51841"/>
    </source>
</evidence>
<dbReference type="InterPro" id="IPR036691">
    <property type="entry name" value="Endo/exonu/phosph_ase_sf"/>
</dbReference>
<dbReference type="Pfam" id="PF00932">
    <property type="entry name" value="LTD"/>
    <property type="match status" value="1"/>
</dbReference>
<dbReference type="SUPFAM" id="SSF74853">
    <property type="entry name" value="Lamin A/C globular tail domain"/>
    <property type="match status" value="1"/>
</dbReference>
<organism evidence="3 4">
    <name type="scientific">Deinococcus xinjiangensis</name>
    <dbReference type="NCBI Taxonomy" id="457454"/>
    <lineage>
        <taxon>Bacteria</taxon>
        <taxon>Thermotogati</taxon>
        <taxon>Deinococcota</taxon>
        <taxon>Deinococci</taxon>
        <taxon>Deinococcales</taxon>
        <taxon>Deinococcaceae</taxon>
        <taxon>Deinococcus</taxon>
    </lineage>
</organism>
<dbReference type="EMBL" id="BAABRN010000030">
    <property type="protein sequence ID" value="GAA5502785.1"/>
    <property type="molecule type" value="Genomic_DNA"/>
</dbReference>
<name>A0ABP9VC15_9DEIO</name>
<feature type="domain" description="LTD" evidence="2">
    <location>
        <begin position="972"/>
        <end position="1094"/>
    </location>
</feature>
<dbReference type="NCBIfam" id="NF033681">
    <property type="entry name" value="ExeM_NucH_DNase"/>
    <property type="match status" value="1"/>
</dbReference>
<comment type="caution">
    <text evidence="3">The sequence shown here is derived from an EMBL/GenBank/DDBJ whole genome shotgun (WGS) entry which is preliminary data.</text>
</comment>
<sequence length="1162" mass="119849">MVSKLRPLLLPALSLGLLLSACGQNPTTTLPPTQPNISKPVKSLGMYELQVNNLRAGGQATAQVVRSGLSAQASEISGISFGAVSTTTMADSANKVLHITATARVTNNSGADISVPTYIPVDTAGTGGTDGETPFRNVTNAKGAPIMPPAGMQVEKAHQNSGAVIQVDPNATPLNDGLDTGALTLSLPAGTTVAGISHKAWQTTTLANGASQDVNFAISVPLQGSDLSDADPFRFSLIFAVADNPSPLAGVTNIATIQGSTPNGDAPTTVTGPQTVEGVVTSTSLNSTDGINGFFVQEEGMDADSDPTTSNGIFVYCGTGCANYPVTVGSLVRVTGTPAEFQNQTQLAGSLTVTTLATGFSLPAPAELTLPLPVGQRERYEGMRVHVKGVVSSNYQLGRGGLLDIADSRPVSYTQDHAPSVAGYSAYVAQLADRSIRIDDASLVSNGPTVRFARNGGPLSVANILRTGDSADVTGVMAYRYDGWSGSANTYRIYAEGKDALFSGPERPAQPDPVGGSSRVASMNIENFFTTLLKTNEGCTPNGIDSTSRGAVNCAEYKRKVDKLVNVFVGLNADVIGLNELQNYGKYAVETVPTVQILVNALNDRFGPDTYAAVLPGKTIGGDVIAVGYIYRKAAFTPVGKLGVLDNSFNSTYTDSCSRPTMAQTFQSNANGGRFTMVVVHLKSKGSACTALGDADQKDGQGAGWQARLNAAKQIHNWLATDPTGTAEQDVVVMGDMNSYLAEPPVQAVLSGPDGINGTADDFISQFDAQSYSYQYDAAFGSLDHAFASPTFNSQIVGKTKWHINSDESVLYKSDFEYKNVTGCSLSGKTPCTSPDLYTSGAFASSDHDPIVLGVNLEAQTPMQPPVQPATTTLSANPTTLTVTADGTSSATSTLTTATQNYTGGNLTITTSNAAGLTVTPSASSVGPNATFTVSVSAPAGTAAGTYPVTVTTAGDGGAPKATATINVTVNGPVVTPPTGTGKLIISEFRFRGPSGAADEFIELYNAGTAAMDISGFKVDGNTNNAATWSNRATIPANKTLQAGQFYLLALTGSGGYSGSVTPDTTYTTGIADNRAVRVTDATGTVIDLVGFVAASANSAALCEGTCIPNAAASVPAGQQNSYARNVVNGQISDTNDNATDFTLRTTTANPQNSSVTFSGSN</sequence>
<proteinExistence type="predicted"/>
<gene>
    <name evidence="3" type="ORF">Dxin01_02532</name>
</gene>
<dbReference type="Gene3D" id="2.60.40.1260">
    <property type="entry name" value="Lamin Tail domain"/>
    <property type="match status" value="1"/>
</dbReference>
<accession>A0ABP9VC15</accession>
<dbReference type="InterPro" id="IPR001322">
    <property type="entry name" value="Lamin_tail_dom"/>
</dbReference>
<protein>
    <recommendedName>
        <fullName evidence="2">LTD domain-containing protein</fullName>
    </recommendedName>
</protein>
<dbReference type="SUPFAM" id="SSF56219">
    <property type="entry name" value="DNase I-like"/>
    <property type="match status" value="1"/>
</dbReference>
<dbReference type="Gene3D" id="3.60.10.10">
    <property type="entry name" value="Endonuclease/exonuclease/phosphatase"/>
    <property type="match status" value="1"/>
</dbReference>
<keyword evidence="4" id="KW-1185">Reference proteome</keyword>
<keyword evidence="1" id="KW-0732">Signal</keyword>
<dbReference type="Proteomes" id="UP001458946">
    <property type="component" value="Unassembled WGS sequence"/>
</dbReference>
<dbReference type="CDD" id="cd04486">
    <property type="entry name" value="YhcR_OBF_like"/>
    <property type="match status" value="1"/>
</dbReference>